<evidence type="ECO:0000313" key="2">
    <source>
        <dbReference type="EMBL" id="EKX33509.1"/>
    </source>
</evidence>
<dbReference type="AlphaFoldDB" id="L1IC50"/>
<gene>
    <name evidence="2" type="ORF">GUITHDRAFT_120309</name>
</gene>
<reference evidence="4" key="2">
    <citation type="submission" date="2012-11" db="EMBL/GenBank/DDBJ databases">
        <authorList>
            <person name="Kuo A."/>
            <person name="Curtis B.A."/>
            <person name="Tanifuji G."/>
            <person name="Burki F."/>
            <person name="Gruber A."/>
            <person name="Irimia M."/>
            <person name="Maruyama S."/>
            <person name="Arias M.C."/>
            <person name="Ball S.G."/>
            <person name="Gile G.H."/>
            <person name="Hirakawa Y."/>
            <person name="Hopkins J.F."/>
            <person name="Rensing S.A."/>
            <person name="Schmutz J."/>
            <person name="Symeonidi A."/>
            <person name="Elias M."/>
            <person name="Eveleigh R.J."/>
            <person name="Herman E.K."/>
            <person name="Klute M.J."/>
            <person name="Nakayama T."/>
            <person name="Obornik M."/>
            <person name="Reyes-Prieto A."/>
            <person name="Armbrust E.V."/>
            <person name="Aves S.J."/>
            <person name="Beiko R.G."/>
            <person name="Coutinho P."/>
            <person name="Dacks J.B."/>
            <person name="Durnford D.G."/>
            <person name="Fast N.M."/>
            <person name="Green B.R."/>
            <person name="Grisdale C."/>
            <person name="Hempe F."/>
            <person name="Henrissat B."/>
            <person name="Hoppner M.P."/>
            <person name="Ishida K.-I."/>
            <person name="Kim E."/>
            <person name="Koreny L."/>
            <person name="Kroth P.G."/>
            <person name="Liu Y."/>
            <person name="Malik S.-B."/>
            <person name="Maier U.G."/>
            <person name="McRose D."/>
            <person name="Mock T."/>
            <person name="Neilson J.A."/>
            <person name="Onodera N.T."/>
            <person name="Poole A.M."/>
            <person name="Pritham E.J."/>
            <person name="Richards T.A."/>
            <person name="Rocap G."/>
            <person name="Roy S.W."/>
            <person name="Sarai C."/>
            <person name="Schaack S."/>
            <person name="Shirato S."/>
            <person name="Slamovits C.H."/>
            <person name="Spencer D.F."/>
            <person name="Suzuki S."/>
            <person name="Worden A.Z."/>
            <person name="Zauner S."/>
            <person name="Barry K."/>
            <person name="Bell C."/>
            <person name="Bharti A.K."/>
            <person name="Crow J.A."/>
            <person name="Grimwood J."/>
            <person name="Kramer R."/>
            <person name="Lindquist E."/>
            <person name="Lucas S."/>
            <person name="Salamov A."/>
            <person name="McFadden G.I."/>
            <person name="Lane C.E."/>
            <person name="Keeling P.J."/>
            <person name="Gray M.W."/>
            <person name="Grigoriev I.V."/>
            <person name="Archibald J.M."/>
        </authorList>
    </citation>
    <scope>NUCLEOTIDE SEQUENCE</scope>
    <source>
        <strain evidence="4">CCMP2712</strain>
    </source>
</reference>
<evidence type="ECO:0000256" key="1">
    <source>
        <dbReference type="SAM" id="MobiDB-lite"/>
    </source>
</evidence>
<reference evidence="3" key="3">
    <citation type="submission" date="2016-03" db="UniProtKB">
        <authorList>
            <consortium name="EnsemblProtists"/>
        </authorList>
    </citation>
    <scope>IDENTIFICATION</scope>
</reference>
<evidence type="ECO:0000313" key="3">
    <source>
        <dbReference type="EnsemblProtists" id="EKX33509"/>
    </source>
</evidence>
<proteinExistence type="predicted"/>
<dbReference type="OMA" id="QMNEQID"/>
<dbReference type="HOGENOM" id="CLU_901512_0_0_1"/>
<protein>
    <submittedName>
        <fullName evidence="2 3">Uncharacterized protein</fullName>
    </submittedName>
</protein>
<evidence type="ECO:0000313" key="4">
    <source>
        <dbReference type="Proteomes" id="UP000011087"/>
    </source>
</evidence>
<feature type="compositionally biased region" description="Acidic residues" evidence="1">
    <location>
        <begin position="288"/>
        <end position="302"/>
    </location>
</feature>
<name>L1IC50_GUITC</name>
<organism evidence="2">
    <name type="scientific">Guillardia theta (strain CCMP2712)</name>
    <name type="common">Cryptophyte</name>
    <dbReference type="NCBI Taxonomy" id="905079"/>
    <lineage>
        <taxon>Eukaryota</taxon>
        <taxon>Cryptophyceae</taxon>
        <taxon>Pyrenomonadales</taxon>
        <taxon>Geminigeraceae</taxon>
        <taxon>Guillardia</taxon>
    </lineage>
</organism>
<dbReference type="STRING" id="905079.L1IC50"/>
<dbReference type="KEGG" id="gtt:GUITHDRAFT_120309"/>
<dbReference type="PaxDb" id="55529-EKX33509"/>
<feature type="compositionally biased region" description="Basic and acidic residues" evidence="1">
    <location>
        <begin position="269"/>
        <end position="279"/>
    </location>
</feature>
<dbReference type="GeneID" id="17290240"/>
<sequence length="309" mass="36572">MNDPDLLRSHSDLSEKLHRVMQEKNAIELKLIQETKEHEKTQALLQQQQQFLKDREAEFAAREHDLIARNERYKREKDEELEEEKSRAELEIGRAREQAKSIEVKYNLQHEIWVGEEEKFAKEIADGRQKLEKLNTQMQNVHKENARLVHEIAKVKEEAREAINQATIDCENRLSTYESALSEAKENVLRLSQEHSVVQEIESKLHAQMNCLRTELKSKEEECKTMMDSIEREQAKIVHLKEAADKQSKLERELTRLKENTMESSSKIENLEKLVEEGRKRKKGKQEEDGEQDEDEDEDEFQEKEKWLI</sequence>
<keyword evidence="4" id="KW-1185">Reference proteome</keyword>
<dbReference type="EnsemblProtists" id="EKX33509">
    <property type="protein sequence ID" value="EKX33509"/>
    <property type="gene ID" value="GUITHDRAFT_120309"/>
</dbReference>
<accession>L1IC50</accession>
<dbReference type="Proteomes" id="UP000011087">
    <property type="component" value="Unassembled WGS sequence"/>
</dbReference>
<dbReference type="EMBL" id="JH993139">
    <property type="protein sequence ID" value="EKX33509.1"/>
    <property type="molecule type" value="Genomic_DNA"/>
</dbReference>
<feature type="region of interest" description="Disordered" evidence="1">
    <location>
        <begin position="254"/>
        <end position="309"/>
    </location>
</feature>
<dbReference type="RefSeq" id="XP_005820489.1">
    <property type="nucleotide sequence ID" value="XM_005820432.1"/>
</dbReference>
<reference evidence="2 4" key="1">
    <citation type="journal article" date="2012" name="Nature">
        <title>Algal genomes reveal evolutionary mosaicism and the fate of nucleomorphs.</title>
        <authorList>
            <consortium name="DOE Joint Genome Institute"/>
            <person name="Curtis B.A."/>
            <person name="Tanifuji G."/>
            <person name="Burki F."/>
            <person name="Gruber A."/>
            <person name="Irimia M."/>
            <person name="Maruyama S."/>
            <person name="Arias M.C."/>
            <person name="Ball S.G."/>
            <person name="Gile G.H."/>
            <person name="Hirakawa Y."/>
            <person name="Hopkins J.F."/>
            <person name="Kuo A."/>
            <person name="Rensing S.A."/>
            <person name="Schmutz J."/>
            <person name="Symeonidi A."/>
            <person name="Elias M."/>
            <person name="Eveleigh R.J."/>
            <person name="Herman E.K."/>
            <person name="Klute M.J."/>
            <person name="Nakayama T."/>
            <person name="Obornik M."/>
            <person name="Reyes-Prieto A."/>
            <person name="Armbrust E.V."/>
            <person name="Aves S.J."/>
            <person name="Beiko R.G."/>
            <person name="Coutinho P."/>
            <person name="Dacks J.B."/>
            <person name="Durnford D.G."/>
            <person name="Fast N.M."/>
            <person name="Green B.R."/>
            <person name="Grisdale C.J."/>
            <person name="Hempel F."/>
            <person name="Henrissat B."/>
            <person name="Hoppner M.P."/>
            <person name="Ishida K."/>
            <person name="Kim E."/>
            <person name="Koreny L."/>
            <person name="Kroth P.G."/>
            <person name="Liu Y."/>
            <person name="Malik S.B."/>
            <person name="Maier U.G."/>
            <person name="McRose D."/>
            <person name="Mock T."/>
            <person name="Neilson J.A."/>
            <person name="Onodera N.T."/>
            <person name="Poole A.M."/>
            <person name="Pritham E.J."/>
            <person name="Richards T.A."/>
            <person name="Rocap G."/>
            <person name="Roy S.W."/>
            <person name="Sarai C."/>
            <person name="Schaack S."/>
            <person name="Shirato S."/>
            <person name="Slamovits C.H."/>
            <person name="Spencer D.F."/>
            <person name="Suzuki S."/>
            <person name="Worden A.Z."/>
            <person name="Zauner S."/>
            <person name="Barry K."/>
            <person name="Bell C."/>
            <person name="Bharti A.K."/>
            <person name="Crow J.A."/>
            <person name="Grimwood J."/>
            <person name="Kramer R."/>
            <person name="Lindquist E."/>
            <person name="Lucas S."/>
            <person name="Salamov A."/>
            <person name="McFadden G.I."/>
            <person name="Lane C.E."/>
            <person name="Keeling P.J."/>
            <person name="Gray M.W."/>
            <person name="Grigoriev I.V."/>
            <person name="Archibald J.M."/>
        </authorList>
    </citation>
    <scope>NUCLEOTIDE SEQUENCE</scope>
    <source>
        <strain evidence="2 4">CCMP2712</strain>
    </source>
</reference>